<accession>A0AAV3ZDR7</accession>
<dbReference type="AlphaFoldDB" id="A0AAV3ZDR7"/>
<protein>
    <submittedName>
        <fullName evidence="2">Uncharacterized protein</fullName>
    </submittedName>
</protein>
<evidence type="ECO:0000313" key="3">
    <source>
        <dbReference type="Proteomes" id="UP000735302"/>
    </source>
</evidence>
<reference evidence="2 3" key="1">
    <citation type="journal article" date="2021" name="Elife">
        <title>Chloroplast acquisition without the gene transfer in kleptoplastic sea slugs, Plakobranchus ocellatus.</title>
        <authorList>
            <person name="Maeda T."/>
            <person name="Takahashi S."/>
            <person name="Yoshida T."/>
            <person name="Shimamura S."/>
            <person name="Takaki Y."/>
            <person name="Nagai Y."/>
            <person name="Toyoda A."/>
            <person name="Suzuki Y."/>
            <person name="Arimoto A."/>
            <person name="Ishii H."/>
            <person name="Satoh N."/>
            <person name="Nishiyama T."/>
            <person name="Hasebe M."/>
            <person name="Maruyama T."/>
            <person name="Minagawa J."/>
            <person name="Obokata J."/>
            <person name="Shigenobu S."/>
        </authorList>
    </citation>
    <scope>NUCLEOTIDE SEQUENCE [LARGE SCALE GENOMIC DNA]</scope>
</reference>
<feature type="region of interest" description="Disordered" evidence="1">
    <location>
        <begin position="55"/>
        <end position="98"/>
    </location>
</feature>
<feature type="compositionally biased region" description="Polar residues" evidence="1">
    <location>
        <begin position="77"/>
        <end position="88"/>
    </location>
</feature>
<dbReference type="EMBL" id="BLXT01002298">
    <property type="protein sequence ID" value="GFN92785.1"/>
    <property type="molecule type" value="Genomic_DNA"/>
</dbReference>
<proteinExistence type="predicted"/>
<gene>
    <name evidence="2" type="ORF">PoB_001929100</name>
</gene>
<evidence type="ECO:0000256" key="1">
    <source>
        <dbReference type="SAM" id="MobiDB-lite"/>
    </source>
</evidence>
<comment type="caution">
    <text evidence="2">The sequence shown here is derived from an EMBL/GenBank/DDBJ whole genome shotgun (WGS) entry which is preliminary data.</text>
</comment>
<dbReference type="Proteomes" id="UP000735302">
    <property type="component" value="Unassembled WGS sequence"/>
</dbReference>
<keyword evidence="3" id="KW-1185">Reference proteome</keyword>
<organism evidence="2 3">
    <name type="scientific">Plakobranchus ocellatus</name>
    <dbReference type="NCBI Taxonomy" id="259542"/>
    <lineage>
        <taxon>Eukaryota</taxon>
        <taxon>Metazoa</taxon>
        <taxon>Spiralia</taxon>
        <taxon>Lophotrochozoa</taxon>
        <taxon>Mollusca</taxon>
        <taxon>Gastropoda</taxon>
        <taxon>Heterobranchia</taxon>
        <taxon>Euthyneura</taxon>
        <taxon>Panpulmonata</taxon>
        <taxon>Sacoglossa</taxon>
        <taxon>Placobranchoidea</taxon>
        <taxon>Plakobranchidae</taxon>
        <taxon>Plakobranchus</taxon>
    </lineage>
</organism>
<name>A0AAV3ZDR7_9GAST</name>
<evidence type="ECO:0000313" key="2">
    <source>
        <dbReference type="EMBL" id="GFN92785.1"/>
    </source>
</evidence>
<sequence length="98" mass="11233">MECLKEYLTNGHRPVLHFVQQCLIPHNQIIIKYGTTEYEAPWSWSPSYIKHQARKCLQDSHRTSPKSSRPQRVGLESGNTRPRPSNTVWGGMSRDGLG</sequence>